<dbReference type="SUPFAM" id="SSF52518">
    <property type="entry name" value="Thiamin diphosphate-binding fold (THDP-binding)"/>
    <property type="match status" value="1"/>
</dbReference>
<feature type="region of interest" description="Disordered" evidence="1">
    <location>
        <begin position="347"/>
        <end position="370"/>
    </location>
</feature>
<feature type="compositionally biased region" description="Low complexity" evidence="1">
    <location>
        <begin position="638"/>
        <end position="686"/>
    </location>
</feature>
<feature type="compositionally biased region" description="Basic and acidic residues" evidence="1">
    <location>
        <begin position="247"/>
        <end position="258"/>
    </location>
</feature>
<keyword evidence="3" id="KW-1185">Reference proteome</keyword>
<feature type="compositionally biased region" description="Pro residues" evidence="1">
    <location>
        <begin position="494"/>
        <end position="517"/>
    </location>
</feature>
<feature type="region of interest" description="Disordered" evidence="1">
    <location>
        <begin position="959"/>
        <end position="993"/>
    </location>
</feature>
<comment type="caution">
    <text evidence="2">The sequence shown here is derived from an EMBL/GenBank/DDBJ whole genome shotgun (WGS) entry which is preliminary data.</text>
</comment>
<dbReference type="AlphaFoldDB" id="A0A1S1QIR1"/>
<organism evidence="2 3">
    <name type="scientific">Parafrankia soli</name>
    <dbReference type="NCBI Taxonomy" id="2599596"/>
    <lineage>
        <taxon>Bacteria</taxon>
        <taxon>Bacillati</taxon>
        <taxon>Actinomycetota</taxon>
        <taxon>Actinomycetes</taxon>
        <taxon>Frankiales</taxon>
        <taxon>Frankiaceae</taxon>
        <taxon>Parafrankia</taxon>
    </lineage>
</organism>
<dbReference type="OrthoDB" id="9759664at2"/>
<proteinExistence type="predicted"/>
<sequence length="1015" mass="100975">MGRRRGLRRTDIRAGEYTHGHGRRDDLTIDPAMPAESPADDAASGRDGHDNRGDAGRADTGPGEVRPGGSGPGDAAGAATSLGDSAGHGNRSGPDAMGGPGGATGAAGEDTGGGSEEAARLGEIVPGPPGGVLDLAALAAVEARLRELAAAGIDHAVSTGARGPRGAAADRAMCEAASTIAAALWFDTLRVADRVSATPHAGPLLGAVHQVLRSALDGDEPPMPGGPPLAAAFPVAAGLPVAAGPRPPDRLPSLDRVDGAAAAGPSTRRPPRATGAGNVGPNGTIWSALASRFAGERFDRAPSGRQICLIDFAELRDSAVWEAVTDERVSHLGELFWVVLVTGGAPTDSGAPGTPAGPGPGGPPGGVGGPARAARMFEAAGWQVLTLRYGRRLAALFRAPGGAALRARLDAMSPAEYLALLQLDGTELRRRLAGPGASGAGVDRLLDGLSDEQIHDALRDLGGHDLALIIDAFDEVEAGRPTVLFAYTGPLPAPARPAAPPTAPAPPPTTAPLPGAPLPGALLPGAPSAALVPAGPRPGAGAPGRPSAALPVALPAGRLARHVAAYLDRAPQSLGAAPAVPVDAGRPPTGWWSTQEAFGATLRDLPSLAPEAAAAVVTISTRDADRVLTGWIEAARGGAARGGAEPVRGAPVLGRPAGARPAEPAGPARSPEPAGLPGSAGPAGPAGQPGPAGPGPEGARSGGGRHVAGGLSAGAFGGVLASLGVAWSRLGLPLLPIGVSDEMSVTRVLPGWASGGAADGRSLLTVADTGVDPVRPGGWRHGAIGVPGIACWEPAFAQDLVWCLLEALRRLGRVDGASSLIRLSARPVDQRLAGLPGDAAGWWRRRAAVLAGGYRLRPGEPSAPLTLVGMGAVMPEVLRAADELSSGLRREIGVVCVTSPDLLFDALQARRGLADGDDAVLGELFPPNRRGPLLTVVDGDARTLGFLAGVHGEHVTTLGSAAPIPTAPGQTAQVPSAPADPRSPGGPAAGGAGAPVDTATIVGAALDLIDEAAAY</sequence>
<feature type="compositionally biased region" description="Low complexity" evidence="1">
    <location>
        <begin position="975"/>
        <end position="986"/>
    </location>
</feature>
<evidence type="ECO:0000256" key="1">
    <source>
        <dbReference type="SAM" id="MobiDB-lite"/>
    </source>
</evidence>
<feature type="compositionally biased region" description="Basic and acidic residues" evidence="1">
    <location>
        <begin position="8"/>
        <end position="27"/>
    </location>
</feature>
<dbReference type="InterPro" id="IPR051157">
    <property type="entry name" value="PDH/Transketolase"/>
</dbReference>
<feature type="region of interest" description="Disordered" evidence="1">
    <location>
        <begin position="494"/>
        <end position="522"/>
    </location>
</feature>
<gene>
    <name evidence="2" type="ORF">BBK14_15940</name>
</gene>
<dbReference type="GO" id="GO:0000287">
    <property type="term" value="F:magnesium ion binding"/>
    <property type="evidence" value="ECO:0007669"/>
    <property type="project" value="UniProtKB-ARBA"/>
</dbReference>
<dbReference type="InterPro" id="IPR029061">
    <property type="entry name" value="THDP-binding"/>
</dbReference>
<dbReference type="RefSeq" id="WP_071062538.1">
    <property type="nucleotide sequence ID" value="NZ_MAXA01000158.1"/>
</dbReference>
<dbReference type="EMBL" id="MAXA01000158">
    <property type="protein sequence ID" value="OHV32184.1"/>
    <property type="molecule type" value="Genomic_DNA"/>
</dbReference>
<protein>
    <submittedName>
        <fullName evidence="2">Pyruvate dehydrogenase</fullName>
    </submittedName>
</protein>
<evidence type="ECO:0000313" key="2">
    <source>
        <dbReference type="EMBL" id="OHV32184.1"/>
    </source>
</evidence>
<feature type="compositionally biased region" description="Gly residues" evidence="1">
    <location>
        <begin position="96"/>
        <end position="115"/>
    </location>
</feature>
<feature type="region of interest" description="Disordered" evidence="1">
    <location>
        <begin position="638"/>
        <end position="706"/>
    </location>
</feature>
<keyword evidence="2" id="KW-0670">Pyruvate</keyword>
<dbReference type="PANTHER" id="PTHR43825">
    <property type="entry name" value="PYRUVATE DEHYDROGENASE E1 COMPONENT"/>
    <property type="match status" value="1"/>
</dbReference>
<feature type="region of interest" description="Disordered" evidence="1">
    <location>
        <begin position="1"/>
        <end position="125"/>
    </location>
</feature>
<name>A0A1S1QIR1_9ACTN</name>
<evidence type="ECO:0000313" key="3">
    <source>
        <dbReference type="Proteomes" id="UP000179769"/>
    </source>
</evidence>
<feature type="compositionally biased region" description="Basic and acidic residues" evidence="1">
    <location>
        <begin position="43"/>
        <end position="57"/>
    </location>
</feature>
<dbReference type="InterPro" id="IPR009014">
    <property type="entry name" value="Transketo_C/PFOR_II"/>
</dbReference>
<dbReference type="PANTHER" id="PTHR43825:SF4">
    <property type="entry name" value="PYRUVATE DEHYDROGENASE E1 COMPONENT"/>
    <property type="match status" value="1"/>
</dbReference>
<accession>A0A1S1QIR1</accession>
<dbReference type="SUPFAM" id="SSF52922">
    <property type="entry name" value="TK C-terminal domain-like"/>
    <property type="match status" value="1"/>
</dbReference>
<dbReference type="Proteomes" id="UP000179769">
    <property type="component" value="Unassembled WGS sequence"/>
</dbReference>
<dbReference type="Gene3D" id="3.40.50.970">
    <property type="match status" value="2"/>
</dbReference>
<reference evidence="3" key="1">
    <citation type="submission" date="2016-07" db="EMBL/GenBank/DDBJ databases">
        <title>Frankia sp. NRRL B-16219 Genome sequencing.</title>
        <authorList>
            <person name="Ghodhbane-Gtari F."/>
            <person name="Swanson E."/>
            <person name="Gueddou A."/>
            <person name="Louati M."/>
            <person name="Nouioui I."/>
            <person name="Hezbri K."/>
            <person name="Abebe-Akele F."/>
            <person name="Simpson S."/>
            <person name="Morris K."/>
            <person name="Thomas K."/>
            <person name="Gtari M."/>
            <person name="Tisa L.S."/>
        </authorList>
    </citation>
    <scope>NUCLEOTIDE SEQUENCE [LARGE SCALE GENOMIC DNA]</scope>
    <source>
        <strain evidence="3">NRRL B-16219</strain>
    </source>
</reference>
<feature type="region of interest" description="Disordered" evidence="1">
    <location>
        <begin position="244"/>
        <end position="281"/>
    </location>
</feature>